<dbReference type="AlphaFoldDB" id="A0A0D2JKY7"/>
<dbReference type="Proteomes" id="UP000032214">
    <property type="component" value="Unassembled WGS sequence"/>
</dbReference>
<evidence type="ECO:0008006" key="4">
    <source>
        <dbReference type="Google" id="ProtNLM"/>
    </source>
</evidence>
<evidence type="ECO:0000313" key="3">
    <source>
        <dbReference type="Proteomes" id="UP000032214"/>
    </source>
</evidence>
<feature type="signal peptide" evidence="1">
    <location>
        <begin position="1"/>
        <end position="18"/>
    </location>
</feature>
<keyword evidence="3" id="KW-1185">Reference proteome</keyword>
<sequence>MVKYLGLLLIFLSSITHSADKVKAKYPSLAPKTEWAVNENTYVKTTICPEWLRVTAFIGTQLNDQGKIVNVTTEYSENFPKTTWYAVTSNPLIEKMSSIVKDDATTFYEQDIELAQQIASGHYDDHLSVIECIFRDSIIHTDIHGNVRYSGYTLAHYAAQLGLLKTLQALLAKNPGYAGIKSKYIQTVRNNQFEAIEEEIDYQLPIETFISVVSTKPYRYSYKRHLEILCTLLSLCNDQATIENLLVDIKACICNREAECTGESKVDADNLNYLYKVRDTLQNRIAQLII</sequence>
<evidence type="ECO:0000256" key="1">
    <source>
        <dbReference type="SAM" id="SignalP"/>
    </source>
</evidence>
<proteinExistence type="predicted"/>
<gene>
    <name evidence="2" type="ORF">J120_03830</name>
</gene>
<protein>
    <recommendedName>
        <fullName evidence="4">Ankyrin</fullName>
    </recommendedName>
</protein>
<feature type="chain" id="PRO_5002256135" description="Ankyrin" evidence="1">
    <location>
        <begin position="19"/>
        <end position="290"/>
    </location>
</feature>
<organism evidence="2 3">
    <name type="scientific">candidate division TM6 bacterium JCVI TM6SC1</name>
    <dbReference type="NCBI Taxonomy" id="1306947"/>
    <lineage>
        <taxon>Bacteria</taxon>
        <taxon>Candidatus Babelota</taxon>
        <taxon>Vermiphilus</taxon>
    </lineage>
</organism>
<evidence type="ECO:0000313" key="2">
    <source>
        <dbReference type="EMBL" id="KIX85048.1"/>
    </source>
</evidence>
<dbReference type="EMBL" id="ARQD01000003">
    <property type="protein sequence ID" value="KIX85048.1"/>
    <property type="molecule type" value="Genomic_DNA"/>
</dbReference>
<accession>A0A0D2JKY7</accession>
<reference evidence="2 3" key="1">
    <citation type="journal article" date="2013" name="Proc. Natl. Acad. Sci. U.S.A.">
        <title>Candidate phylum TM6 genome recovered from a hospital sink biofilm provides genomic insights into this uncultivated phylum.</title>
        <authorList>
            <person name="McLean J.S."/>
            <person name="Lombardo M.J."/>
            <person name="Badger J.H."/>
            <person name="Edlund A."/>
            <person name="Novotny M."/>
            <person name="Yee-Greenbaum J."/>
            <person name="Vyahhi N."/>
            <person name="Hall A.P."/>
            <person name="Yang Y."/>
            <person name="Dupont C.L."/>
            <person name="Ziegler M.G."/>
            <person name="Chitsaz H."/>
            <person name="Allen A.E."/>
            <person name="Yooseph S."/>
            <person name="Tesler G."/>
            <person name="Pevzner P.A."/>
            <person name="Friedman R.M."/>
            <person name="Nealson K.H."/>
            <person name="Venter J.C."/>
            <person name="Lasken R.S."/>
        </authorList>
    </citation>
    <scope>NUCLEOTIDE SEQUENCE [LARGE SCALE GENOMIC DNA]</scope>
    <source>
        <strain evidence="2 3">TM6SC1</strain>
    </source>
</reference>
<name>A0A0D2JKY7_9BACT</name>
<keyword evidence="1" id="KW-0732">Signal</keyword>
<comment type="caution">
    <text evidence="2">The sequence shown here is derived from an EMBL/GenBank/DDBJ whole genome shotgun (WGS) entry which is preliminary data.</text>
</comment>